<dbReference type="Proteomes" id="UP001396898">
    <property type="component" value="Unassembled WGS sequence"/>
</dbReference>
<evidence type="ECO:0000256" key="3">
    <source>
        <dbReference type="SAM" id="SignalP"/>
    </source>
</evidence>
<dbReference type="PANTHER" id="PTHR40622">
    <property type="match status" value="1"/>
</dbReference>
<proteinExistence type="predicted"/>
<protein>
    <recommendedName>
        <fullName evidence="4">DUF7728 domain-containing protein</fullName>
    </recommendedName>
</protein>
<feature type="signal peptide" evidence="3">
    <location>
        <begin position="1"/>
        <end position="19"/>
    </location>
</feature>
<dbReference type="InterPro" id="IPR056145">
    <property type="entry name" value="DUF7728"/>
</dbReference>
<gene>
    <name evidence="5" type="ORF">PG991_000311</name>
</gene>
<feature type="compositionally biased region" description="Basic and acidic residues" evidence="1">
    <location>
        <begin position="373"/>
        <end position="382"/>
    </location>
</feature>
<feature type="compositionally biased region" description="Basic and acidic residues" evidence="1">
    <location>
        <begin position="346"/>
        <end position="358"/>
    </location>
</feature>
<keyword evidence="2" id="KW-1133">Transmembrane helix</keyword>
<organism evidence="5 6">
    <name type="scientific">Apiospora marii</name>
    <dbReference type="NCBI Taxonomy" id="335849"/>
    <lineage>
        <taxon>Eukaryota</taxon>
        <taxon>Fungi</taxon>
        <taxon>Dikarya</taxon>
        <taxon>Ascomycota</taxon>
        <taxon>Pezizomycotina</taxon>
        <taxon>Sordariomycetes</taxon>
        <taxon>Xylariomycetidae</taxon>
        <taxon>Amphisphaeriales</taxon>
        <taxon>Apiosporaceae</taxon>
        <taxon>Apiospora</taxon>
    </lineage>
</organism>
<feature type="transmembrane region" description="Helical" evidence="2">
    <location>
        <begin position="286"/>
        <end position="319"/>
    </location>
</feature>
<evidence type="ECO:0000256" key="2">
    <source>
        <dbReference type="SAM" id="Phobius"/>
    </source>
</evidence>
<keyword evidence="2" id="KW-0812">Transmembrane</keyword>
<evidence type="ECO:0000313" key="6">
    <source>
        <dbReference type="Proteomes" id="UP001396898"/>
    </source>
</evidence>
<comment type="caution">
    <text evidence="5">The sequence shown here is derived from an EMBL/GenBank/DDBJ whole genome shotgun (WGS) entry which is preliminary data.</text>
</comment>
<reference evidence="5 6" key="1">
    <citation type="submission" date="2023-01" db="EMBL/GenBank/DDBJ databases">
        <title>Analysis of 21 Apiospora genomes using comparative genomics revels a genus with tremendous synthesis potential of carbohydrate active enzymes and secondary metabolites.</title>
        <authorList>
            <person name="Sorensen T."/>
        </authorList>
    </citation>
    <scope>NUCLEOTIDE SEQUENCE [LARGE SCALE GENOMIC DNA]</scope>
    <source>
        <strain evidence="5 6">CBS 20057</strain>
    </source>
</reference>
<keyword evidence="2" id="KW-0472">Membrane</keyword>
<feature type="compositionally biased region" description="Basic residues" evidence="1">
    <location>
        <begin position="323"/>
        <end position="336"/>
    </location>
</feature>
<feature type="chain" id="PRO_5046301950" description="DUF7728 domain-containing protein" evidence="3">
    <location>
        <begin position="20"/>
        <end position="382"/>
    </location>
</feature>
<evidence type="ECO:0000256" key="1">
    <source>
        <dbReference type="SAM" id="MobiDB-lite"/>
    </source>
</evidence>
<sequence>MQLSSLLTAAGLAVSSTNAFLLPLPESSEDGTLTTLPVPINAERVPQISEKRTLKLECPGCSALAPGRHHANSKLAAADVPSYLELDFSVDHAANSDRLLLNGFELYPNSDPMASTLSAKLQNDAKPHHQMMRPGHMRNHKNEFPLGFGLRTAALAKDEEENMELYQLDLQIIEVGNVFIDGLPNVQVKVVKTPEGGLMIGNIGVTDSESGQKGKPETCTSWVCRMKAAAMQQLARLRAYKSCHGKPKAMGKLEGMHRHPGPHHLNDAPNHRAQWSQLMKNIASHILLPIAIGIVAGVSASILGMMVGTAIVCLWRTFVRPAGTRRHHRRRGHSVHKAAQNETAVGDEKAGLMSHQEEEVVDTPPSYVEEGLATDKKPDNSS</sequence>
<evidence type="ECO:0000313" key="5">
    <source>
        <dbReference type="EMBL" id="KAK8040523.1"/>
    </source>
</evidence>
<keyword evidence="3" id="KW-0732">Signal</keyword>
<dbReference type="PANTHER" id="PTHR40622:SF1">
    <property type="match status" value="1"/>
</dbReference>
<dbReference type="EMBL" id="JAQQWI010000001">
    <property type="protein sequence ID" value="KAK8040523.1"/>
    <property type="molecule type" value="Genomic_DNA"/>
</dbReference>
<keyword evidence="6" id="KW-1185">Reference proteome</keyword>
<feature type="region of interest" description="Disordered" evidence="1">
    <location>
        <begin position="323"/>
        <end position="382"/>
    </location>
</feature>
<dbReference type="Pfam" id="PF24854">
    <property type="entry name" value="DUF7728"/>
    <property type="match status" value="1"/>
</dbReference>
<feature type="domain" description="DUF7728" evidence="4">
    <location>
        <begin position="50"/>
        <end position="208"/>
    </location>
</feature>
<accession>A0ABR1T1R1</accession>
<name>A0ABR1T1R1_9PEZI</name>
<evidence type="ECO:0000259" key="4">
    <source>
        <dbReference type="Pfam" id="PF24854"/>
    </source>
</evidence>